<dbReference type="Pfam" id="PF14281">
    <property type="entry name" value="PDDEXK_4"/>
    <property type="match status" value="1"/>
</dbReference>
<dbReference type="Proteomes" id="UP000187495">
    <property type="component" value="Unassembled WGS sequence"/>
</dbReference>
<accession>A0A1N7EHQ8</accession>
<reference evidence="2" key="1">
    <citation type="submission" date="2017-01" db="EMBL/GenBank/DDBJ databases">
        <authorList>
            <person name="Varghese N."/>
            <person name="Submissions S."/>
        </authorList>
    </citation>
    <scope>NUCLEOTIDE SEQUENCE [LARGE SCALE GENOMIC DNA]</scope>
    <source>
        <strain evidence="2">DSM 21768</strain>
    </source>
</reference>
<evidence type="ECO:0000313" key="2">
    <source>
        <dbReference type="Proteomes" id="UP000187495"/>
    </source>
</evidence>
<proteinExistence type="predicted"/>
<organism evidence="1 2">
    <name type="scientific">Moraxella cuniculi DSM 21768</name>
    <dbReference type="NCBI Taxonomy" id="1122245"/>
    <lineage>
        <taxon>Bacteria</taxon>
        <taxon>Pseudomonadati</taxon>
        <taxon>Pseudomonadota</taxon>
        <taxon>Gammaproteobacteria</taxon>
        <taxon>Moraxellales</taxon>
        <taxon>Moraxellaceae</taxon>
        <taxon>Moraxella</taxon>
    </lineage>
</organism>
<name>A0A1N7EHQ8_9GAMM</name>
<dbReference type="EMBL" id="FTNU01000005">
    <property type="protein sequence ID" value="SIR87616.1"/>
    <property type="molecule type" value="Genomic_DNA"/>
</dbReference>
<dbReference type="AlphaFoldDB" id="A0A1N7EHQ8"/>
<evidence type="ECO:0000313" key="1">
    <source>
        <dbReference type="EMBL" id="SIR87616.1"/>
    </source>
</evidence>
<protein>
    <submittedName>
        <fullName evidence="1">PD-(D/E)XK nuclease superfamily protein</fullName>
    </submittedName>
</protein>
<dbReference type="STRING" id="34061.B0189_03690"/>
<gene>
    <name evidence="1" type="ORF">SAMN02745664_10540</name>
</gene>
<sequence length="408" mass="47496">MQEIKNLIKNVSTEIRLINTSKRLYGKQLAPNFSIFDYIATNETNLNYILADLLNPKGSHQQDDLFLKNFIKICLPNLQCQEWSGFLDNLANIGIEREEIAYANKSNRKVDIYLTDGGKYGICIENKPYARDQKDQLNDYYQELEKRKHSHKHLVYLSQNLPSDCSVKSEDLEQWQINNEFSHIGYNDLVDWLDACKADCQNASVLEFINQFIKFIQKQFMGLSDMSEQNAIINAMLESDESIVSAIKIASQVPILQRNLIEKLNKQLNEKINQNPNYQLHQNKPISLDNSKGISGVEFKSYNICVFIGFDKSNFNDFYIGYKPLDEDIKMDDLIFIKVSKEIIDSLPNMKSDQPNWLGWYYIENLRYWQYDADIWAKINDGSLADLIMKEVELLYDNIVKNNIKIEP</sequence>
<dbReference type="RefSeq" id="WP_076555027.1">
    <property type="nucleotide sequence ID" value="NZ_FTNU01000005.1"/>
</dbReference>
<keyword evidence="2" id="KW-1185">Reference proteome</keyword>
<dbReference type="InterPro" id="IPR029470">
    <property type="entry name" value="PDDEXK_4"/>
</dbReference>